<reference evidence="2" key="1">
    <citation type="journal article" date="2011" name="Plant Physiol.">
        <title>Comprehensive sequence analysis of 24,783 barley full-length cDNAs derived from 12 clone libraries.</title>
        <authorList>
            <person name="Matsumoto T."/>
            <person name="Tanaka T."/>
            <person name="Sakai H."/>
            <person name="Amano N."/>
            <person name="Kanamori H."/>
            <person name="Kurita K."/>
            <person name="Kikuta A."/>
            <person name="Kamiya K."/>
            <person name="Yamamoto M."/>
            <person name="Ikawa H."/>
            <person name="Fujii N."/>
            <person name="Hori K."/>
            <person name="Itoh T."/>
            <person name="Sato K."/>
        </authorList>
    </citation>
    <scope>NUCLEOTIDE SEQUENCE</scope>
    <source>
        <tissue evidence="2">Flower</tissue>
    </source>
</reference>
<organism evidence="2">
    <name type="scientific">Hordeum vulgare subsp. vulgare</name>
    <name type="common">Domesticated barley</name>
    <dbReference type="NCBI Taxonomy" id="112509"/>
    <lineage>
        <taxon>Eukaryota</taxon>
        <taxon>Viridiplantae</taxon>
        <taxon>Streptophyta</taxon>
        <taxon>Embryophyta</taxon>
        <taxon>Tracheophyta</taxon>
        <taxon>Spermatophyta</taxon>
        <taxon>Magnoliopsida</taxon>
        <taxon>Liliopsida</taxon>
        <taxon>Poales</taxon>
        <taxon>Poaceae</taxon>
        <taxon>BOP clade</taxon>
        <taxon>Pooideae</taxon>
        <taxon>Triticodae</taxon>
        <taxon>Triticeae</taxon>
        <taxon>Hordeinae</taxon>
        <taxon>Hordeum</taxon>
    </lineage>
</organism>
<name>F2EDI6_HORVV</name>
<dbReference type="InterPro" id="IPR055411">
    <property type="entry name" value="LRR_FXL15/At3g58940/PEG3-like"/>
</dbReference>
<feature type="domain" description="F-box/LRR-repeat protein 15/At3g58940/PEG3-like LRR" evidence="1">
    <location>
        <begin position="138"/>
        <end position="248"/>
    </location>
</feature>
<dbReference type="InterPro" id="IPR036047">
    <property type="entry name" value="F-box-like_dom_sf"/>
</dbReference>
<dbReference type="SUPFAM" id="SSF81383">
    <property type="entry name" value="F-box domain"/>
    <property type="match status" value="1"/>
</dbReference>
<dbReference type="EMBL" id="AK374211">
    <property type="protein sequence ID" value="BAK05408.1"/>
    <property type="molecule type" value="mRNA"/>
</dbReference>
<dbReference type="Gene3D" id="3.80.10.10">
    <property type="entry name" value="Ribonuclease Inhibitor"/>
    <property type="match status" value="1"/>
</dbReference>
<dbReference type="PANTHER" id="PTHR34709">
    <property type="entry name" value="OS10G0396666 PROTEIN"/>
    <property type="match status" value="1"/>
</dbReference>
<dbReference type="PANTHER" id="PTHR34709:SF54">
    <property type="entry name" value="GENOME ASSEMBLY, CHROMOSOME: II"/>
    <property type="match status" value="1"/>
</dbReference>
<evidence type="ECO:0000259" key="1">
    <source>
        <dbReference type="Pfam" id="PF24758"/>
    </source>
</evidence>
<dbReference type="SUPFAM" id="SSF52047">
    <property type="entry name" value="RNI-like"/>
    <property type="match status" value="1"/>
</dbReference>
<evidence type="ECO:0000313" key="2">
    <source>
        <dbReference type="EMBL" id="BAK05408.1"/>
    </source>
</evidence>
<dbReference type="AlphaFoldDB" id="F2EDI6"/>
<dbReference type="InterPro" id="IPR055312">
    <property type="entry name" value="FBL15-like"/>
</dbReference>
<proteinExistence type="evidence at transcript level"/>
<dbReference type="Pfam" id="PF24758">
    <property type="entry name" value="LRR_At5g56370"/>
    <property type="match status" value="1"/>
</dbReference>
<protein>
    <submittedName>
        <fullName evidence="2">Predicted protein</fullName>
    </submittedName>
</protein>
<sequence length="493" mass="54091">MEGSSGPRRSSTQDVGSPAGGADLISALPDEVILLFLARLPCASAAARTGVLSRRWRGLWSLLRQIVFRDVPFPSLEAALGRVLPPPHAVSLLEICVPMEQSTDSAGVNSLLRAAARLEPEKLDFRLPSHLTDLPSGSRIAVDLPCSHRATSISLGLSTPFSLRMPAGAQFPGIEALSLSDCTTELDALLSCCPRLRTLSVTRGLYPNYKCDIRVNSPSLQELAVHHRESETQHVDIVAPALKQLALSFSNGGEISISVLAPMVEKVSWHCCYLGHRIVSGLWSLRKLKLRLQTAERQGQLSSLQIHARADLSFLHAQGDNFTQEIGKHIMVAPFSCLELHLTAKGHAYGGFVFHLLRVDRIHAATRRLKLILNRSAMEGGCPLHCPCEFRNWRFETISLLALEEMEFNGFQGEDHEFDLLQLILGCAPTLKRMVVHLLKETSASHEGCAKIYSIFKACSSVKCDVYHSSGLMHGSQNCPSMRFLGVLIYGAH</sequence>
<accession>F2EDI6</accession>
<dbReference type="InterPro" id="IPR032675">
    <property type="entry name" value="LRR_dom_sf"/>
</dbReference>